<keyword evidence="2" id="KW-1185">Reference proteome</keyword>
<comment type="caution">
    <text evidence="1">The sequence shown here is derived from an EMBL/GenBank/DDBJ whole genome shotgun (WGS) entry which is preliminary data.</text>
</comment>
<dbReference type="EMBL" id="BAAFSV010000001">
    <property type="protein sequence ID" value="GAB1309868.1"/>
    <property type="molecule type" value="Genomic_DNA"/>
</dbReference>
<name>A0ABQ0FWI8_9PEZI</name>
<sequence length="89" mass="10365">MDHLPRPDSVPYNANRFNIRCYAQATPKSNDDFDAYPKQCGWSPRPSSEWYDTIQQISEHTQGFLQSWLYLGSISAFFRRPVDLASFTK</sequence>
<dbReference type="GeneID" id="98170823"/>
<organism evidence="1 2">
    <name type="scientific">Madurella fahalii</name>
    <dbReference type="NCBI Taxonomy" id="1157608"/>
    <lineage>
        <taxon>Eukaryota</taxon>
        <taxon>Fungi</taxon>
        <taxon>Dikarya</taxon>
        <taxon>Ascomycota</taxon>
        <taxon>Pezizomycotina</taxon>
        <taxon>Sordariomycetes</taxon>
        <taxon>Sordariomycetidae</taxon>
        <taxon>Sordariales</taxon>
        <taxon>Sordariales incertae sedis</taxon>
        <taxon>Madurella</taxon>
    </lineage>
</organism>
<reference evidence="1 2" key="1">
    <citation type="submission" date="2024-09" db="EMBL/GenBank/DDBJ databases">
        <title>Itraconazole resistance in Madurella fahalii resulting from another homologue of gene encoding cytochrome P450 14-alpha sterol demethylase (CYP51).</title>
        <authorList>
            <person name="Yoshioka I."/>
            <person name="Fahal A.H."/>
            <person name="Kaneko S."/>
            <person name="Yaguchi T."/>
        </authorList>
    </citation>
    <scope>NUCLEOTIDE SEQUENCE [LARGE SCALE GENOMIC DNA]</scope>
    <source>
        <strain evidence="1 2">IFM 68171</strain>
    </source>
</reference>
<proteinExistence type="predicted"/>
<accession>A0ABQ0FWI8</accession>
<evidence type="ECO:0000313" key="2">
    <source>
        <dbReference type="Proteomes" id="UP001628179"/>
    </source>
</evidence>
<dbReference type="Proteomes" id="UP001628179">
    <property type="component" value="Unassembled WGS sequence"/>
</dbReference>
<gene>
    <name evidence="1" type="ORF">MFIFM68171_00078</name>
</gene>
<evidence type="ECO:0000313" key="1">
    <source>
        <dbReference type="EMBL" id="GAB1309868.1"/>
    </source>
</evidence>
<protein>
    <submittedName>
        <fullName evidence="1">Uncharacterized protein</fullName>
    </submittedName>
</protein>
<dbReference type="RefSeq" id="XP_070911601.1">
    <property type="nucleotide sequence ID" value="XM_071055500.1"/>
</dbReference>